<accession>A0A0A8ZWX8</accession>
<sequence length="25" mass="2758">MNKYQISPSTSSQLDSILICTTLLT</sequence>
<dbReference type="AlphaFoldDB" id="A0A0A8ZWX8"/>
<dbReference type="EMBL" id="GBRH01256635">
    <property type="protein sequence ID" value="JAD41260.1"/>
    <property type="molecule type" value="Transcribed_RNA"/>
</dbReference>
<evidence type="ECO:0000313" key="1">
    <source>
        <dbReference type="EMBL" id="JAD41260.1"/>
    </source>
</evidence>
<name>A0A0A8ZWX8_ARUDO</name>
<protein>
    <submittedName>
        <fullName evidence="1">Uncharacterized protein</fullName>
    </submittedName>
</protein>
<reference evidence="1" key="1">
    <citation type="submission" date="2014-09" db="EMBL/GenBank/DDBJ databases">
        <authorList>
            <person name="Magalhaes I.L.F."/>
            <person name="Oliveira U."/>
            <person name="Santos F.R."/>
            <person name="Vidigal T.H.D.A."/>
            <person name="Brescovit A.D."/>
            <person name="Santos A.J."/>
        </authorList>
    </citation>
    <scope>NUCLEOTIDE SEQUENCE</scope>
    <source>
        <tissue evidence="1">Shoot tissue taken approximately 20 cm above the soil surface</tissue>
    </source>
</reference>
<organism evidence="1">
    <name type="scientific">Arundo donax</name>
    <name type="common">Giant reed</name>
    <name type="synonym">Donax arundinaceus</name>
    <dbReference type="NCBI Taxonomy" id="35708"/>
    <lineage>
        <taxon>Eukaryota</taxon>
        <taxon>Viridiplantae</taxon>
        <taxon>Streptophyta</taxon>
        <taxon>Embryophyta</taxon>
        <taxon>Tracheophyta</taxon>
        <taxon>Spermatophyta</taxon>
        <taxon>Magnoliopsida</taxon>
        <taxon>Liliopsida</taxon>
        <taxon>Poales</taxon>
        <taxon>Poaceae</taxon>
        <taxon>PACMAD clade</taxon>
        <taxon>Arundinoideae</taxon>
        <taxon>Arundineae</taxon>
        <taxon>Arundo</taxon>
    </lineage>
</organism>
<reference evidence="1" key="2">
    <citation type="journal article" date="2015" name="Data Brief">
        <title>Shoot transcriptome of the giant reed, Arundo donax.</title>
        <authorList>
            <person name="Barrero R.A."/>
            <person name="Guerrero F.D."/>
            <person name="Moolhuijzen P."/>
            <person name="Goolsby J.A."/>
            <person name="Tidwell J."/>
            <person name="Bellgard S.E."/>
            <person name="Bellgard M.I."/>
        </authorList>
    </citation>
    <scope>NUCLEOTIDE SEQUENCE</scope>
    <source>
        <tissue evidence="1">Shoot tissue taken approximately 20 cm above the soil surface</tissue>
    </source>
</reference>
<proteinExistence type="predicted"/>